<evidence type="ECO:0000313" key="10">
    <source>
        <dbReference type="Proteomes" id="UP000002035"/>
    </source>
</evidence>
<feature type="compositionally biased region" description="Low complexity" evidence="6">
    <location>
        <begin position="40"/>
        <end position="64"/>
    </location>
</feature>
<organism evidence="9 10">
    <name type="scientific">Arthroderma otae (strain ATCC MYA-4605 / CBS 113480)</name>
    <name type="common">Microsporum canis</name>
    <dbReference type="NCBI Taxonomy" id="554155"/>
    <lineage>
        <taxon>Eukaryota</taxon>
        <taxon>Fungi</taxon>
        <taxon>Dikarya</taxon>
        <taxon>Ascomycota</taxon>
        <taxon>Pezizomycotina</taxon>
        <taxon>Eurotiomycetes</taxon>
        <taxon>Eurotiomycetidae</taxon>
        <taxon>Onygenales</taxon>
        <taxon>Arthrodermataceae</taxon>
        <taxon>Microsporum</taxon>
    </lineage>
</organism>
<dbReference type="AlphaFoldDB" id="C5FLS6"/>
<name>C5FLS6_ARTOC</name>
<evidence type="ECO:0000256" key="3">
    <source>
        <dbReference type="ARBA" id="ARBA00022448"/>
    </source>
</evidence>
<evidence type="ECO:0000313" key="9">
    <source>
        <dbReference type="EMBL" id="EEQ30648.1"/>
    </source>
</evidence>
<feature type="region of interest" description="Disordered" evidence="6">
    <location>
        <begin position="1"/>
        <end position="120"/>
    </location>
</feature>
<dbReference type="Proteomes" id="UP000002035">
    <property type="component" value="Unassembled WGS sequence"/>
</dbReference>
<comment type="similarity">
    <text evidence="2">Belongs to the VPS52 family.</text>
</comment>
<evidence type="ECO:0000259" key="7">
    <source>
        <dbReference type="Pfam" id="PF04129"/>
    </source>
</evidence>
<keyword evidence="4" id="KW-0653">Protein transport</keyword>
<evidence type="ECO:0000256" key="6">
    <source>
        <dbReference type="SAM" id="MobiDB-lite"/>
    </source>
</evidence>
<gene>
    <name evidence="9" type="ORF">MCYG_03467</name>
</gene>
<feature type="compositionally biased region" description="Polar residues" evidence="6">
    <location>
        <begin position="16"/>
        <end position="36"/>
    </location>
</feature>
<dbReference type="GO" id="GO:0015031">
    <property type="term" value="P:protein transport"/>
    <property type="evidence" value="ECO:0007669"/>
    <property type="project" value="UniProtKB-KW"/>
</dbReference>
<dbReference type="OrthoDB" id="19482at2759"/>
<keyword evidence="5" id="KW-0333">Golgi apparatus</keyword>
<evidence type="ECO:0000256" key="1">
    <source>
        <dbReference type="ARBA" id="ARBA00004601"/>
    </source>
</evidence>
<evidence type="ECO:0000256" key="4">
    <source>
        <dbReference type="ARBA" id="ARBA00022927"/>
    </source>
</evidence>
<accession>C5FLS6</accession>
<dbReference type="EMBL" id="DS995703">
    <property type="protein sequence ID" value="EEQ30648.1"/>
    <property type="molecule type" value="Genomic_DNA"/>
</dbReference>
<sequence length="688" mass="76562">MWSDRAVASQGGPGASTPSNLPYSPARRQSQLSAANKQGRPTFSPRSSSLSFSPTPNTSTSSLPGTVRAANGLSRPPPSAARNQNYPDPVDVLNSIIGQRHGGSNSDVEATLPPEKPDVLSEDIDFGELSLEEFARRIETQPTRPGPNHGLQSVEQYERDRNRFEELHNSISDLAEVTLTRLTYITQGCDEVLKSVESYLTKFQAELGAISSKIESLQSRSFRLSSQLENRKNVERILGPAVEKISLSPKTVRSISDRPIDQEWVKALTELDTLSSTVKSNSITPETIKAIEDVRPLLTSLEEKAVERIRDYLVTQIKAIRSPNMNAQVIQQQSLVKYKDLYAYLTTHHPTLSEEITQAYVNTMRWYYLSNFTRYSQALDSLKLYSIDRNDLLGGDVSSQRTAHGGSGGRSPALAAHDPLALGRRMDILKSGSPMALSSYLAEEDKSSHGLEVVFRNFNLALIDNISAEYSFMAEMFASKTIHYTTQKVSEIFEPTFASGQALTKQLIENTTDCIGILLCVRLNQQFAFEMQRRKVPVADPYINGVNMQLWPRFQMIMDMHFESLKRISSASARSGLSVLSLTSTDAQSSAPHFLTQRFGQFLHSILTLCNEAGDDEPISNSLGRLVNEFDTLLTKLSKSSGDPKRRERFIFNNYSLILTIISDTKGKLATDQKEHFEPFVRGSGGRR</sequence>
<dbReference type="STRING" id="554155.C5FLS6"/>
<comment type="subcellular location">
    <subcellularLocation>
        <location evidence="1">Golgi apparatus</location>
        <location evidence="1">trans-Golgi network</location>
    </subcellularLocation>
</comment>
<proteinExistence type="inferred from homology"/>
<dbReference type="HOGENOM" id="CLU_010797_1_0_1"/>
<keyword evidence="3" id="KW-0813">Transport</keyword>
<dbReference type="GO" id="GO:0000938">
    <property type="term" value="C:GARP complex"/>
    <property type="evidence" value="ECO:0007669"/>
    <property type="project" value="TreeGrafter"/>
</dbReference>
<dbReference type="PANTHER" id="PTHR14190">
    <property type="entry name" value="SUPPRESSOR OF ACTIN MUTATIONS 2/VACUOLAR PROTEIN SORTING 52"/>
    <property type="match status" value="1"/>
</dbReference>
<dbReference type="VEuPathDB" id="FungiDB:MCYG_03467"/>
<evidence type="ECO:0000256" key="2">
    <source>
        <dbReference type="ARBA" id="ARBA00008180"/>
    </source>
</evidence>
<dbReference type="Pfam" id="PF04129">
    <property type="entry name" value="Vps52_CC"/>
    <property type="match status" value="1"/>
</dbReference>
<dbReference type="OMA" id="IHVVMVE"/>
<protein>
    <submittedName>
        <fullName evidence="9">Vps52/Sac2 family protein</fullName>
    </submittedName>
</protein>
<dbReference type="GO" id="GO:0005829">
    <property type="term" value="C:cytosol"/>
    <property type="evidence" value="ECO:0007669"/>
    <property type="project" value="GOC"/>
</dbReference>
<dbReference type="InterPro" id="IPR007258">
    <property type="entry name" value="Vps52"/>
</dbReference>
<dbReference type="GeneID" id="9229283"/>
<dbReference type="GO" id="GO:0042147">
    <property type="term" value="P:retrograde transport, endosome to Golgi"/>
    <property type="evidence" value="ECO:0007669"/>
    <property type="project" value="TreeGrafter"/>
</dbReference>
<dbReference type="eggNOG" id="KOG1961">
    <property type="taxonomic scope" value="Eukaryota"/>
</dbReference>
<keyword evidence="10" id="KW-1185">Reference proteome</keyword>
<dbReference type="InterPro" id="IPR048361">
    <property type="entry name" value="Vps52_C"/>
</dbReference>
<feature type="domain" description="Vps52 C-terminal" evidence="8">
    <location>
        <begin position="362"/>
        <end position="678"/>
    </location>
</feature>
<dbReference type="PANTHER" id="PTHR14190:SF7">
    <property type="entry name" value="VACUOLAR PROTEIN SORTING-ASSOCIATED PROTEIN 52 HOMOLOG"/>
    <property type="match status" value="1"/>
</dbReference>
<dbReference type="GO" id="GO:0006896">
    <property type="term" value="P:Golgi to vacuole transport"/>
    <property type="evidence" value="ECO:0007669"/>
    <property type="project" value="TreeGrafter"/>
</dbReference>
<dbReference type="RefSeq" id="XP_002847961.1">
    <property type="nucleotide sequence ID" value="XM_002847915.1"/>
</dbReference>
<evidence type="ECO:0000256" key="5">
    <source>
        <dbReference type="ARBA" id="ARBA00023034"/>
    </source>
</evidence>
<dbReference type="InterPro" id="IPR048319">
    <property type="entry name" value="Vps52_CC"/>
</dbReference>
<dbReference type="GO" id="GO:0032456">
    <property type="term" value="P:endocytic recycling"/>
    <property type="evidence" value="ECO:0007669"/>
    <property type="project" value="TreeGrafter"/>
</dbReference>
<feature type="domain" description="Vps52 coiled-coil" evidence="7">
    <location>
        <begin position="187"/>
        <end position="345"/>
    </location>
</feature>
<dbReference type="GO" id="GO:0019905">
    <property type="term" value="F:syntaxin binding"/>
    <property type="evidence" value="ECO:0007669"/>
    <property type="project" value="TreeGrafter"/>
</dbReference>
<dbReference type="Pfam" id="PF20655">
    <property type="entry name" value="Vps52_C"/>
    <property type="match status" value="1"/>
</dbReference>
<evidence type="ECO:0000259" key="8">
    <source>
        <dbReference type="Pfam" id="PF20655"/>
    </source>
</evidence>
<reference evidence="10" key="1">
    <citation type="journal article" date="2012" name="MBio">
        <title>Comparative genome analysis of Trichophyton rubrum and related dermatophytes reveals candidate genes involved in infection.</title>
        <authorList>
            <person name="Martinez D.A."/>
            <person name="Oliver B.G."/>
            <person name="Graeser Y."/>
            <person name="Goldberg J.M."/>
            <person name="Li W."/>
            <person name="Martinez-Rossi N.M."/>
            <person name="Monod M."/>
            <person name="Shelest E."/>
            <person name="Barton R.C."/>
            <person name="Birch E."/>
            <person name="Brakhage A.A."/>
            <person name="Chen Z."/>
            <person name="Gurr S.J."/>
            <person name="Heiman D."/>
            <person name="Heitman J."/>
            <person name="Kosti I."/>
            <person name="Rossi A."/>
            <person name="Saif S."/>
            <person name="Samalova M."/>
            <person name="Saunders C.W."/>
            <person name="Shea T."/>
            <person name="Summerbell R.C."/>
            <person name="Xu J."/>
            <person name="Young S."/>
            <person name="Zeng Q."/>
            <person name="Birren B.W."/>
            <person name="Cuomo C.A."/>
            <person name="White T.C."/>
        </authorList>
    </citation>
    <scope>NUCLEOTIDE SEQUENCE [LARGE SCALE GENOMIC DNA]</scope>
    <source>
        <strain evidence="10">ATCC MYA-4605 / CBS 113480</strain>
    </source>
</reference>